<sequence>MADKNQLAATFKSQDTEEWLDIHFTRPLGLLWAKFFNSFGVHPNVITILSIFLGVAAGVLFYFDNLLYNVIGILLLVWANLYDSADGQLARMTGKKTRWGRILDGFAGDLWFFAIYVAICLRLMGQPMPFLPEYQWGIWIWLLSSLAGFICHAKQCQLSDYYRNIHLYFLKGESGSELDNFKKLREEFHSLSWRKDGAWKVFLFFYGNYTHAQEQQSPRFQHFKQAIDARFGRQLPEALRADFRKGSLPLMKYANILTFNTRAIVLYLSILVGQPWIYPLFEITVMVGLYLYMRQRHESLCEKLEKRLDQYEVQS</sequence>
<organism evidence="2">
    <name type="scientific">gut metagenome</name>
    <dbReference type="NCBI Taxonomy" id="749906"/>
    <lineage>
        <taxon>unclassified sequences</taxon>
        <taxon>metagenomes</taxon>
        <taxon>organismal metagenomes</taxon>
    </lineage>
</organism>
<dbReference type="AlphaFoldDB" id="J9GDI9"/>
<keyword evidence="1" id="KW-0472">Membrane</keyword>
<proteinExistence type="predicted"/>
<keyword evidence="2" id="KW-0808">Transferase</keyword>
<dbReference type="Gene3D" id="1.20.120.1760">
    <property type="match status" value="1"/>
</dbReference>
<dbReference type="Pfam" id="PF01066">
    <property type="entry name" value="CDP-OH_P_transf"/>
    <property type="match status" value="1"/>
</dbReference>
<dbReference type="InterPro" id="IPR000462">
    <property type="entry name" value="CDP-OH_P_trans"/>
</dbReference>
<name>J9GDI9_9ZZZZ</name>
<keyword evidence="1" id="KW-1133">Transmembrane helix</keyword>
<evidence type="ECO:0000313" key="2">
    <source>
        <dbReference type="EMBL" id="EJX04944.1"/>
    </source>
</evidence>
<comment type="caution">
    <text evidence="2">The sequence shown here is derived from an EMBL/GenBank/DDBJ whole genome shotgun (WGS) entry which is preliminary data.</text>
</comment>
<dbReference type="EMBL" id="AMCI01001636">
    <property type="protein sequence ID" value="EJX04944.1"/>
    <property type="molecule type" value="Genomic_DNA"/>
</dbReference>
<evidence type="ECO:0000256" key="1">
    <source>
        <dbReference type="SAM" id="Phobius"/>
    </source>
</evidence>
<feature type="transmembrane region" description="Helical" evidence="1">
    <location>
        <begin position="41"/>
        <end position="60"/>
    </location>
</feature>
<dbReference type="GO" id="GO:0016020">
    <property type="term" value="C:membrane"/>
    <property type="evidence" value="ECO:0007669"/>
    <property type="project" value="InterPro"/>
</dbReference>
<feature type="transmembrane region" description="Helical" evidence="1">
    <location>
        <begin position="102"/>
        <end position="124"/>
    </location>
</feature>
<dbReference type="EC" id="2.7.8.-" evidence="2"/>
<feature type="transmembrane region" description="Helical" evidence="1">
    <location>
        <begin position="136"/>
        <end position="153"/>
    </location>
</feature>
<dbReference type="InterPro" id="IPR043130">
    <property type="entry name" value="CDP-OH_PTrfase_TM_dom"/>
</dbReference>
<feature type="transmembrane region" description="Helical" evidence="1">
    <location>
        <begin position="66"/>
        <end position="82"/>
    </location>
</feature>
<reference evidence="2" key="1">
    <citation type="journal article" date="2012" name="PLoS ONE">
        <title>Gene sets for utilization of primary and secondary nutrition supplies in the distal gut of endangered iberian lynx.</title>
        <authorList>
            <person name="Alcaide M."/>
            <person name="Messina E."/>
            <person name="Richter M."/>
            <person name="Bargiela R."/>
            <person name="Peplies J."/>
            <person name="Huws S.A."/>
            <person name="Newbold C.J."/>
            <person name="Golyshin P.N."/>
            <person name="Simon M.A."/>
            <person name="Lopez G."/>
            <person name="Yakimov M.M."/>
            <person name="Ferrer M."/>
        </authorList>
    </citation>
    <scope>NUCLEOTIDE SEQUENCE</scope>
</reference>
<dbReference type="GO" id="GO:0016780">
    <property type="term" value="F:phosphotransferase activity, for other substituted phosphate groups"/>
    <property type="evidence" value="ECO:0007669"/>
    <property type="project" value="InterPro"/>
</dbReference>
<dbReference type="GO" id="GO:0008654">
    <property type="term" value="P:phospholipid biosynthetic process"/>
    <property type="evidence" value="ECO:0007669"/>
    <property type="project" value="InterPro"/>
</dbReference>
<gene>
    <name evidence="2" type="ORF">EVA_06951</name>
</gene>
<accession>J9GDI9</accession>
<protein>
    <submittedName>
        <fullName evidence="2">CDP-alcohol phosphatidyltransferase</fullName>
        <ecNumber evidence="2">2.7.8.-</ecNumber>
    </submittedName>
</protein>
<keyword evidence="1" id="KW-0812">Transmembrane</keyword>